<evidence type="ECO:0000259" key="15">
    <source>
        <dbReference type="PROSITE" id="PS50158"/>
    </source>
</evidence>
<feature type="region of interest" description="Disordered" evidence="14">
    <location>
        <begin position="1797"/>
        <end position="1890"/>
    </location>
</feature>
<dbReference type="GO" id="GO:0004523">
    <property type="term" value="F:RNA-DNA hybrid ribonuclease activity"/>
    <property type="evidence" value="ECO:0007669"/>
    <property type="project" value="UniProtKB-EC"/>
</dbReference>
<comment type="caution">
    <text evidence="18">The sequence shown here is derived from an EMBL/GenBank/DDBJ whole genome shotgun (WGS) entry which is preliminary data.</text>
</comment>
<dbReference type="PROSITE" id="PS50994">
    <property type="entry name" value="INTEGRASE"/>
    <property type="match status" value="1"/>
</dbReference>
<keyword evidence="8" id="KW-0460">Magnesium</keyword>
<feature type="compositionally biased region" description="Low complexity" evidence="14">
    <location>
        <begin position="1850"/>
        <end position="1859"/>
    </location>
</feature>
<dbReference type="Gene3D" id="3.30.420.10">
    <property type="entry name" value="Ribonuclease H-like superfamily/Ribonuclease H"/>
    <property type="match status" value="1"/>
</dbReference>
<dbReference type="InterPro" id="IPR036397">
    <property type="entry name" value="RNaseH_sf"/>
</dbReference>
<reference evidence="19" key="1">
    <citation type="submission" date="2024-04" db="EMBL/GenBank/DDBJ databases">
        <title>Salinicola lusitanus LLJ914,a marine bacterium isolated from the Okinawa Trough.</title>
        <authorList>
            <person name="Li J."/>
        </authorList>
    </citation>
    <scope>NUCLEOTIDE SEQUENCE [LARGE SCALE GENOMIC DNA]</scope>
</reference>
<evidence type="ECO:0000313" key="19">
    <source>
        <dbReference type="Proteomes" id="UP001460270"/>
    </source>
</evidence>
<comment type="similarity">
    <text evidence="1">Belongs to the beta type-B retroviral polymerase family. HERV class-II K(HML-2) pol subfamily.</text>
</comment>
<dbReference type="PANTHER" id="PTHR37984">
    <property type="entry name" value="PROTEIN CBG26694"/>
    <property type="match status" value="1"/>
</dbReference>
<keyword evidence="11" id="KW-0695">RNA-directed DNA polymerase</keyword>
<feature type="domain" description="Integrase catalytic" evidence="17">
    <location>
        <begin position="1401"/>
        <end position="1558"/>
    </location>
</feature>
<evidence type="ECO:0000256" key="3">
    <source>
        <dbReference type="ARBA" id="ARBA00022679"/>
    </source>
</evidence>
<dbReference type="InterPro" id="IPR000477">
    <property type="entry name" value="RT_dom"/>
</dbReference>
<dbReference type="SUPFAM" id="SSF50630">
    <property type="entry name" value="Acid proteases"/>
    <property type="match status" value="1"/>
</dbReference>
<dbReference type="Gene3D" id="3.30.70.270">
    <property type="match status" value="2"/>
</dbReference>
<feature type="domain" description="Reverse transcriptase" evidence="16">
    <location>
        <begin position="756"/>
        <end position="935"/>
    </location>
</feature>
<evidence type="ECO:0000259" key="17">
    <source>
        <dbReference type="PROSITE" id="PS50994"/>
    </source>
</evidence>
<dbReference type="InterPro" id="IPR001584">
    <property type="entry name" value="Integrase_cat-core"/>
</dbReference>
<dbReference type="InterPro" id="IPR021109">
    <property type="entry name" value="Peptidase_aspartic_dom_sf"/>
</dbReference>
<dbReference type="EC" id="3.1.26.4" evidence="2"/>
<dbReference type="Pfam" id="PF14893">
    <property type="entry name" value="PNMA"/>
    <property type="match status" value="1"/>
</dbReference>
<feature type="region of interest" description="Disordered" evidence="14">
    <location>
        <begin position="1"/>
        <end position="74"/>
    </location>
</feature>
<dbReference type="FunFam" id="3.30.420.10:FF:000032">
    <property type="entry name" value="Retrovirus-related Pol polyprotein from transposon 297-like Protein"/>
    <property type="match status" value="1"/>
</dbReference>
<keyword evidence="6" id="KW-0255">Endonuclease</keyword>
<sequence length="1990" mass="222362">MMKQISRSLTRLHLADANPATNPAETPEEQQALPAATSAATPPASSEPTQHQPTSQSRGRPSLAHLPAQDLNPPEVQRLVVEHIVKSEDAPAHHLSAQRLRAFSGRTPRPSHEADYDTWRTGVDLLLTDPAVSDLHRSRRIVDSLLPPAADMIRHISPDSLPSVYLQILDSAYGTVQDGEELFAKFMDTFQNPGERPSAYLQRLQCALHLAVKRGGVLEKDMNKHLLSQFCRGCWDNTLISELQLKQKKVNPPSFADFLLLLRTEEDGEATKSLRMKQHLGSAKQKVAAHAQFAHPENEEKGAIAALTSVTQQLAQQLADVQKQLALLTANQSRQSSSAFSSEPPTTLKRKQFPRKPTSSNPRAGFCFRCGEDGHIRPECTNEPNSALVAHKKKQYNKTFQSKSNFAEVSQSKSSVSRLPHGLVGSKCTALVQIAGRSCSCLLDTGSQVTTIPISFYNSTLSDQPVKPLDDLLHVEGAAGQTVPYLGYVEVPITFSKDFLGSEITVPTLALVVPNENPSPVLIGMNTLEPLYAQYLQSDCTTSQPTSQGYCAVLKLLALRHRYSQEGSVGVIRLSGKTPQTVPAGRTVVLEGSADVKIQSATQYALIEHPSTPLPGGLCVQSCLSSIPQRAPYKVPVVITNESEQDVLIPPLTVIANMGEAASILTQQTTTAANSTVTPLQFNFGNSPIPAEWKDRIIHRLNQMPEVFSQNDLDFGCTDKVRHHIKLHDETPFKHRARPIHPHDIEAVRSHLRDLLEAGVIRESESPFSSPIVVVRKKNGDVRLCIDFRKLNLQTVKDAYALPNPEESFSALSGSKWFTVLDLKSGYYQIAMNEEDKPKTAFVTPIGFWEFNRMPQGVTNAPSTFQRLMERCMGDLHLKEVLVFLDDIIIFSDTLEQHERRLLQVLTRLRDYGLKLSPEKCLFFQSSVKYLGHIVSEKGVETDPGKIEALKSWPIPTNLRELRSFLGFAGYYRGFIKDYASFTKPLNDLTKGYAPARKSAKGKKLSTTYLSAKEPFGERWTVDCQKAFEVLIDKLTSAPVLGFANPKLPYILHTDASTTGLGAALYQEQDGQLRVIAYASRGLSHSESRYPAHKLEFLALKWSVVEKFHDYLYGANFTVVTDSNPLTYVLTSARLDATSHRWLAALSAYSFKLQYRAGRHNHDADGLSRRPHSCPDDDLSQKEQGLIQQFLEQRVAKTEDEEELSPEIVNTICETSLQRRSSADVDHLQVTLAESLSLHAQAIPDCFSSEDLHGLPEVPELSQTDLRDRQQADPAIREVVRQLETGESVAQILRKEFPELPLLLRELPKLEMRDGVLFRRRMEDGHANLQLVLPPDLRSSVLTSLHNHMGHMGVERTLDLTRQRFFWPRMAADVEKKIRTCGRCVRRKSAPEKAAPLVSIKTTRPLELLCMDFLSIEPDSSNTKDVLVLTDHFTKFAMAIPTPNQKARTVARCLWNDFIANFGVPERLHTDQGPDFESKLIRELCELTGMKKSHTTPYHPRGNPVERFNRTLLNMLGTLDQKQKTKWREYVKPLVHAYNCTRNEVTGFTPYELMFGRTPRLPVDLAFGLPVRDKPAISHTEYVKNLRTRLEESYELASRNALKSSERNKARFDRRVTPCKLEVGDRVLIRNVRIRGKHKLEDKWEPEVYVVIKCAGDLPVYTVKPESKDGPTRTLHRDLLLPCGFLPAVTHRESSPPAPVQRPQTRSQPLPEPADVYSSEDEEILFFRPPVPAKSSESSVCSPRNLVPEPATVSFSPLPIEPAVGRVQTTQELPVESTPEISQAPETVCPLENAQPVVPAESAAEDENLPESIGQPEDPSESQSYVPVEEVAEEMLPVAEDQPELPVDPEPVSSDPDLSGIAVESASPNHIATTPEIADDVTLRRSGRQRVPPNRLRYSKLGKTPRIRKPSTGKPILIDTSTTSPRREECREKYERQLFIGTITALFTADMSKLQPRGQMRPSDQFPWTLLNLNVKPTEQQDQKAIINTF</sequence>
<dbReference type="GO" id="GO:0003964">
    <property type="term" value="F:RNA-directed DNA polymerase activity"/>
    <property type="evidence" value="ECO:0007669"/>
    <property type="project" value="UniProtKB-KW"/>
</dbReference>
<dbReference type="FunFam" id="3.10.20.370:FF:000001">
    <property type="entry name" value="Retrovirus-related Pol polyprotein from transposon 17.6-like protein"/>
    <property type="match status" value="1"/>
</dbReference>
<evidence type="ECO:0000256" key="1">
    <source>
        <dbReference type="ARBA" id="ARBA00010879"/>
    </source>
</evidence>
<evidence type="ECO:0000256" key="9">
    <source>
        <dbReference type="ARBA" id="ARBA00022884"/>
    </source>
</evidence>
<dbReference type="SUPFAM" id="SSF53098">
    <property type="entry name" value="Ribonuclease H-like"/>
    <property type="match status" value="1"/>
</dbReference>
<dbReference type="Proteomes" id="UP001460270">
    <property type="component" value="Unassembled WGS sequence"/>
</dbReference>
<evidence type="ECO:0000259" key="16">
    <source>
        <dbReference type="PROSITE" id="PS50878"/>
    </source>
</evidence>
<dbReference type="EMBL" id="JBBPFD010000021">
    <property type="protein sequence ID" value="KAK7881920.1"/>
    <property type="molecule type" value="Genomic_DNA"/>
</dbReference>
<dbReference type="InterPro" id="IPR050951">
    <property type="entry name" value="Retrovirus_Pol_polyprotein"/>
</dbReference>
<accession>A0AAW0MQZ3</accession>
<keyword evidence="19" id="KW-1185">Reference proteome</keyword>
<dbReference type="Gene3D" id="2.40.70.10">
    <property type="entry name" value="Acid Proteases"/>
    <property type="match status" value="1"/>
</dbReference>
<dbReference type="PROSITE" id="PS50878">
    <property type="entry name" value="RT_POL"/>
    <property type="match status" value="1"/>
</dbReference>
<dbReference type="Gene3D" id="3.10.20.370">
    <property type="match status" value="1"/>
</dbReference>
<dbReference type="InterPro" id="IPR041577">
    <property type="entry name" value="RT_RNaseH_2"/>
</dbReference>
<dbReference type="PROSITE" id="PS00141">
    <property type="entry name" value="ASP_PROTEASE"/>
    <property type="match status" value="1"/>
</dbReference>
<feature type="region of interest" description="Disordered" evidence="14">
    <location>
        <begin position="333"/>
        <end position="360"/>
    </location>
</feature>
<dbReference type="Pfam" id="PF17921">
    <property type="entry name" value="Integrase_H2C2"/>
    <property type="match status" value="1"/>
</dbReference>
<dbReference type="GO" id="GO:0004190">
    <property type="term" value="F:aspartic-type endopeptidase activity"/>
    <property type="evidence" value="ECO:0007669"/>
    <property type="project" value="InterPro"/>
</dbReference>
<protein>
    <recommendedName>
        <fullName evidence="12">Gypsy retrotransposon integrase-like protein 1</fullName>
        <ecNumber evidence="2">3.1.26.4</ecNumber>
    </recommendedName>
</protein>
<dbReference type="PROSITE" id="PS50158">
    <property type="entry name" value="ZF_CCHC"/>
    <property type="match status" value="1"/>
</dbReference>
<keyword evidence="4" id="KW-0548">Nucleotidyltransferase</keyword>
<evidence type="ECO:0000256" key="6">
    <source>
        <dbReference type="ARBA" id="ARBA00022759"/>
    </source>
</evidence>
<dbReference type="CDD" id="cd09274">
    <property type="entry name" value="RNase_HI_RT_Ty3"/>
    <property type="match status" value="1"/>
</dbReference>
<dbReference type="GO" id="GO:0003723">
    <property type="term" value="F:RNA binding"/>
    <property type="evidence" value="ECO:0007669"/>
    <property type="project" value="UniProtKB-KW"/>
</dbReference>
<evidence type="ECO:0000256" key="2">
    <source>
        <dbReference type="ARBA" id="ARBA00012180"/>
    </source>
</evidence>
<dbReference type="GO" id="GO:0008270">
    <property type="term" value="F:zinc ion binding"/>
    <property type="evidence" value="ECO:0007669"/>
    <property type="project" value="UniProtKB-KW"/>
</dbReference>
<keyword evidence="13" id="KW-0862">Zinc</keyword>
<dbReference type="SMART" id="SM00343">
    <property type="entry name" value="ZnF_C2HC"/>
    <property type="match status" value="1"/>
</dbReference>
<dbReference type="Gene3D" id="3.10.10.10">
    <property type="entry name" value="HIV Type 1 Reverse Transcriptase, subunit A, domain 1"/>
    <property type="match status" value="1"/>
</dbReference>
<keyword evidence="5" id="KW-0540">Nuclease</keyword>
<dbReference type="CDD" id="cd01647">
    <property type="entry name" value="RT_LTR"/>
    <property type="match status" value="1"/>
</dbReference>
<dbReference type="InterPro" id="IPR041588">
    <property type="entry name" value="Integrase_H2C2"/>
</dbReference>
<evidence type="ECO:0000256" key="7">
    <source>
        <dbReference type="ARBA" id="ARBA00022801"/>
    </source>
</evidence>
<feature type="compositionally biased region" description="Low complexity" evidence="14">
    <location>
        <begin position="30"/>
        <end position="50"/>
    </location>
</feature>
<gene>
    <name evidence="18" type="ORF">WMY93_028094</name>
</gene>
<evidence type="ECO:0000256" key="8">
    <source>
        <dbReference type="ARBA" id="ARBA00022842"/>
    </source>
</evidence>
<keyword evidence="10" id="KW-0229">DNA integration</keyword>
<dbReference type="InterPro" id="IPR048270">
    <property type="entry name" value="PNMA_C"/>
</dbReference>
<keyword evidence="9" id="KW-0694">RNA-binding</keyword>
<dbReference type="Pfam" id="PF00665">
    <property type="entry name" value="rve"/>
    <property type="match status" value="1"/>
</dbReference>
<proteinExistence type="inferred from homology"/>
<keyword evidence="13" id="KW-0479">Metal-binding</keyword>
<dbReference type="Gene3D" id="1.10.340.70">
    <property type="match status" value="1"/>
</dbReference>
<dbReference type="GO" id="GO:0015074">
    <property type="term" value="P:DNA integration"/>
    <property type="evidence" value="ECO:0007669"/>
    <property type="project" value="UniProtKB-KW"/>
</dbReference>
<keyword evidence="3" id="KW-0808">Transferase</keyword>
<dbReference type="FunFam" id="1.10.340.70:FF:000001">
    <property type="entry name" value="Retrovirus-related Pol polyprotein from transposon gypsy-like Protein"/>
    <property type="match status" value="1"/>
</dbReference>
<feature type="domain" description="CCHC-type" evidence="15">
    <location>
        <begin position="367"/>
        <end position="382"/>
    </location>
</feature>
<evidence type="ECO:0000256" key="10">
    <source>
        <dbReference type="ARBA" id="ARBA00022908"/>
    </source>
</evidence>
<feature type="region of interest" description="Disordered" evidence="14">
    <location>
        <begin position="1904"/>
        <end position="1925"/>
    </location>
</feature>
<feature type="region of interest" description="Disordered" evidence="14">
    <location>
        <begin position="1691"/>
        <end position="1719"/>
    </location>
</feature>
<dbReference type="InterPro" id="IPR012337">
    <property type="entry name" value="RNaseH-like_sf"/>
</dbReference>
<dbReference type="GO" id="GO:0006508">
    <property type="term" value="P:proteolysis"/>
    <property type="evidence" value="ECO:0007669"/>
    <property type="project" value="InterPro"/>
</dbReference>
<name>A0AAW0MQZ3_9GOBI</name>
<dbReference type="PANTHER" id="PTHR37984:SF15">
    <property type="entry name" value="INTEGRASE CATALYTIC DOMAIN-CONTAINING PROTEIN"/>
    <property type="match status" value="1"/>
</dbReference>
<dbReference type="SUPFAM" id="SSF56672">
    <property type="entry name" value="DNA/RNA polymerases"/>
    <property type="match status" value="1"/>
</dbReference>
<dbReference type="InterPro" id="IPR043502">
    <property type="entry name" value="DNA/RNA_pol_sf"/>
</dbReference>
<evidence type="ECO:0000256" key="12">
    <source>
        <dbReference type="ARBA" id="ARBA00039658"/>
    </source>
</evidence>
<dbReference type="Pfam" id="PF00078">
    <property type="entry name" value="RVT_1"/>
    <property type="match status" value="1"/>
</dbReference>
<evidence type="ECO:0000256" key="14">
    <source>
        <dbReference type="SAM" id="MobiDB-lite"/>
    </source>
</evidence>
<dbReference type="InterPro" id="IPR043128">
    <property type="entry name" value="Rev_trsase/Diguanyl_cyclase"/>
</dbReference>
<feature type="compositionally biased region" description="Low complexity" evidence="14">
    <location>
        <begin position="333"/>
        <end position="342"/>
    </location>
</feature>
<dbReference type="InterPro" id="IPR001878">
    <property type="entry name" value="Znf_CCHC"/>
</dbReference>
<dbReference type="CDD" id="cd00303">
    <property type="entry name" value="retropepsin_like"/>
    <property type="match status" value="1"/>
</dbReference>
<evidence type="ECO:0000256" key="13">
    <source>
        <dbReference type="PROSITE-ProRule" id="PRU00047"/>
    </source>
</evidence>
<dbReference type="FunFam" id="3.30.70.270:FF:000020">
    <property type="entry name" value="Transposon Tf2-6 polyprotein-like Protein"/>
    <property type="match status" value="1"/>
</dbReference>
<dbReference type="Pfam" id="PF17919">
    <property type="entry name" value="RT_RNaseH_2"/>
    <property type="match status" value="1"/>
</dbReference>
<evidence type="ECO:0000256" key="4">
    <source>
        <dbReference type="ARBA" id="ARBA00022695"/>
    </source>
</evidence>
<dbReference type="InterPro" id="IPR001969">
    <property type="entry name" value="Aspartic_peptidase_AS"/>
</dbReference>
<evidence type="ECO:0000313" key="18">
    <source>
        <dbReference type="EMBL" id="KAK7881920.1"/>
    </source>
</evidence>
<evidence type="ECO:0000256" key="5">
    <source>
        <dbReference type="ARBA" id="ARBA00022722"/>
    </source>
</evidence>
<organism evidence="18 19">
    <name type="scientific">Mugilogobius chulae</name>
    <name type="common">yellowstripe goby</name>
    <dbReference type="NCBI Taxonomy" id="88201"/>
    <lineage>
        <taxon>Eukaryota</taxon>
        <taxon>Metazoa</taxon>
        <taxon>Chordata</taxon>
        <taxon>Craniata</taxon>
        <taxon>Vertebrata</taxon>
        <taxon>Euteleostomi</taxon>
        <taxon>Actinopterygii</taxon>
        <taxon>Neopterygii</taxon>
        <taxon>Teleostei</taxon>
        <taxon>Neoteleostei</taxon>
        <taxon>Acanthomorphata</taxon>
        <taxon>Gobiaria</taxon>
        <taxon>Gobiiformes</taxon>
        <taxon>Gobioidei</taxon>
        <taxon>Gobiidae</taxon>
        <taxon>Gobionellinae</taxon>
        <taxon>Mugilogobius</taxon>
    </lineage>
</organism>
<keyword evidence="7" id="KW-0378">Hydrolase</keyword>
<keyword evidence="13" id="KW-0863">Zinc-finger</keyword>
<evidence type="ECO:0000256" key="11">
    <source>
        <dbReference type="ARBA" id="ARBA00022918"/>
    </source>
</evidence>